<name>A0A0D6N3F4_9PROT</name>
<dbReference type="EMBL" id="BAMV01000011">
    <property type="protein sequence ID" value="GAN60474.1"/>
    <property type="molecule type" value="Genomic_DNA"/>
</dbReference>
<evidence type="ECO:0000256" key="1">
    <source>
        <dbReference type="SAM" id="Phobius"/>
    </source>
</evidence>
<evidence type="ECO:0000313" key="5">
    <source>
        <dbReference type="Proteomes" id="UP000321891"/>
    </source>
</evidence>
<accession>A0A6N3SP16</accession>
<comment type="caution">
    <text evidence="2">The sequence shown here is derived from an EMBL/GenBank/DDBJ whole genome shotgun (WGS) entry which is preliminary data.</text>
</comment>
<dbReference type="EMBL" id="BJVU01000002">
    <property type="protein sequence ID" value="GEL58178.1"/>
    <property type="molecule type" value="Genomic_DNA"/>
</dbReference>
<organism evidence="2 4">
    <name type="scientific">Acetobacter cibinongensis</name>
    <dbReference type="NCBI Taxonomy" id="146475"/>
    <lineage>
        <taxon>Bacteria</taxon>
        <taxon>Pseudomonadati</taxon>
        <taxon>Pseudomonadota</taxon>
        <taxon>Alphaproteobacteria</taxon>
        <taxon>Acetobacterales</taxon>
        <taxon>Acetobacteraceae</taxon>
        <taxon>Acetobacter</taxon>
    </lineage>
</organism>
<gene>
    <name evidence="2" type="ORF">Abci_011_204</name>
    <name evidence="3" type="ORF">ACI01nite_07800</name>
</gene>
<proteinExistence type="predicted"/>
<keyword evidence="1" id="KW-1133">Transmembrane helix</keyword>
<dbReference type="AlphaFoldDB" id="A0A0D6N3F4"/>
<dbReference type="RefSeq" id="WP_048838497.1">
    <property type="nucleotide sequence ID" value="NZ_BAMV01000011.1"/>
</dbReference>
<dbReference type="Proteomes" id="UP000032671">
    <property type="component" value="Unassembled WGS sequence"/>
</dbReference>
<feature type="transmembrane region" description="Helical" evidence="1">
    <location>
        <begin position="20"/>
        <end position="40"/>
    </location>
</feature>
<reference evidence="3 5" key="2">
    <citation type="submission" date="2019-07" db="EMBL/GenBank/DDBJ databases">
        <title>Whole genome shotgun sequence of Acetobacter cibinongensis NBRC 16605.</title>
        <authorList>
            <person name="Hosoyama A."/>
            <person name="Uohara A."/>
            <person name="Ohji S."/>
            <person name="Ichikawa N."/>
        </authorList>
    </citation>
    <scope>NUCLEOTIDE SEQUENCE [LARGE SCALE GENOMIC DNA]</scope>
    <source>
        <strain evidence="3 5">NBRC 16605</strain>
    </source>
</reference>
<protein>
    <submittedName>
        <fullName evidence="2">Uncharacterized protein</fullName>
    </submittedName>
</protein>
<evidence type="ECO:0000313" key="2">
    <source>
        <dbReference type="EMBL" id="GAN60474.1"/>
    </source>
</evidence>
<sequence>MLLRSNPPVNMPKMRPAWRIKMIVLCVLAGGYALFMWHVVTTKPRVLMQRVLIPVDVVKPKTQTLKGPPAPPVPLMDAPAIVVPPPHIPAR</sequence>
<evidence type="ECO:0000313" key="3">
    <source>
        <dbReference type="EMBL" id="GEL58178.1"/>
    </source>
</evidence>
<dbReference type="Proteomes" id="UP000321891">
    <property type="component" value="Unassembled WGS sequence"/>
</dbReference>
<reference evidence="2 4" key="1">
    <citation type="submission" date="2012-11" db="EMBL/GenBank/DDBJ databases">
        <title>Whole genome sequence of Acetobacter cibinongensis 4H-1.</title>
        <authorList>
            <person name="Azuma Y."/>
            <person name="Higashiura N."/>
            <person name="Hirakawa H."/>
            <person name="Matsushita K."/>
        </authorList>
    </citation>
    <scope>NUCLEOTIDE SEQUENCE [LARGE SCALE GENOMIC DNA]</scope>
    <source>
        <strain evidence="2 4">4H-1</strain>
    </source>
</reference>
<keyword evidence="5" id="KW-1185">Reference proteome</keyword>
<keyword evidence="1" id="KW-0812">Transmembrane</keyword>
<evidence type="ECO:0000313" key="4">
    <source>
        <dbReference type="Proteomes" id="UP000032671"/>
    </source>
</evidence>
<keyword evidence="1" id="KW-0472">Membrane</keyword>
<accession>A0A0D6N3F4</accession>